<dbReference type="EMBL" id="JAQQWI010000007">
    <property type="protein sequence ID" value="KAK8028277.1"/>
    <property type="molecule type" value="Genomic_DNA"/>
</dbReference>
<keyword evidence="3" id="KW-1185">Reference proteome</keyword>
<evidence type="ECO:0000313" key="2">
    <source>
        <dbReference type="EMBL" id="KAK8028277.1"/>
    </source>
</evidence>
<comment type="caution">
    <text evidence="2">The sequence shown here is derived from an EMBL/GenBank/DDBJ whole genome shotgun (WGS) entry which is preliminary data.</text>
</comment>
<dbReference type="Proteomes" id="UP001396898">
    <property type="component" value="Unassembled WGS sequence"/>
</dbReference>
<protein>
    <submittedName>
        <fullName evidence="2">Uncharacterized protein</fullName>
    </submittedName>
</protein>
<evidence type="ECO:0000256" key="1">
    <source>
        <dbReference type="SAM" id="SignalP"/>
    </source>
</evidence>
<sequence>MQIPAVICLLMPLVPALAVRQDQQQPGPCDPTPCYQVIDSAACWSTVLMGQETNATKIFDCVPGGQEETLTYAARFQMCRCYGCDSILDKFVVSHQMCS</sequence>
<proteinExistence type="predicted"/>
<accession>A0ABR1S8W4</accession>
<reference evidence="2 3" key="1">
    <citation type="submission" date="2023-01" db="EMBL/GenBank/DDBJ databases">
        <title>Analysis of 21 Apiospora genomes using comparative genomics revels a genus with tremendous synthesis potential of carbohydrate active enzymes and secondary metabolites.</title>
        <authorList>
            <person name="Sorensen T."/>
        </authorList>
    </citation>
    <scope>NUCLEOTIDE SEQUENCE [LARGE SCALE GENOMIC DNA]</scope>
    <source>
        <strain evidence="2 3">CBS 20057</strain>
    </source>
</reference>
<name>A0ABR1S8W4_9PEZI</name>
<evidence type="ECO:0000313" key="3">
    <source>
        <dbReference type="Proteomes" id="UP001396898"/>
    </source>
</evidence>
<feature type="chain" id="PRO_5045793411" evidence="1">
    <location>
        <begin position="19"/>
        <end position="99"/>
    </location>
</feature>
<feature type="signal peptide" evidence="1">
    <location>
        <begin position="1"/>
        <end position="18"/>
    </location>
</feature>
<organism evidence="2 3">
    <name type="scientific">Apiospora marii</name>
    <dbReference type="NCBI Taxonomy" id="335849"/>
    <lineage>
        <taxon>Eukaryota</taxon>
        <taxon>Fungi</taxon>
        <taxon>Dikarya</taxon>
        <taxon>Ascomycota</taxon>
        <taxon>Pezizomycotina</taxon>
        <taxon>Sordariomycetes</taxon>
        <taxon>Xylariomycetidae</taxon>
        <taxon>Amphisphaeriales</taxon>
        <taxon>Apiosporaceae</taxon>
        <taxon>Apiospora</taxon>
    </lineage>
</organism>
<gene>
    <name evidence="2" type="ORF">PG991_005333</name>
</gene>
<keyword evidence="1" id="KW-0732">Signal</keyword>